<dbReference type="Proteomes" id="UP000766336">
    <property type="component" value="Unassembled WGS sequence"/>
</dbReference>
<feature type="domain" description="Amidohydrolase-related" evidence="2">
    <location>
        <begin position="8"/>
        <end position="348"/>
    </location>
</feature>
<dbReference type="Gene3D" id="3.20.20.140">
    <property type="entry name" value="Metal-dependent hydrolases"/>
    <property type="match status" value="1"/>
</dbReference>
<gene>
    <name evidence="3" type="ORF">KHU32_18355</name>
</gene>
<accession>A0ABS5QJ35</accession>
<dbReference type="SUPFAM" id="SSF51556">
    <property type="entry name" value="Metallo-dependent hydrolases"/>
    <property type="match status" value="1"/>
</dbReference>
<evidence type="ECO:0000256" key="1">
    <source>
        <dbReference type="ARBA" id="ARBA00023239"/>
    </source>
</evidence>
<evidence type="ECO:0000259" key="2">
    <source>
        <dbReference type="Pfam" id="PF04909"/>
    </source>
</evidence>
<keyword evidence="4" id="KW-1185">Reference proteome</keyword>
<protein>
    <submittedName>
        <fullName evidence="3">Amidohydrolase</fullName>
    </submittedName>
</protein>
<evidence type="ECO:0000313" key="3">
    <source>
        <dbReference type="EMBL" id="MBS7812917.1"/>
    </source>
</evidence>
<reference evidence="3 4" key="1">
    <citation type="submission" date="2021-05" db="EMBL/GenBank/DDBJ databases">
        <title>Roseococcus sp. XZZS9, whole genome shotgun sequencing project.</title>
        <authorList>
            <person name="Zhao G."/>
            <person name="Shen L."/>
        </authorList>
    </citation>
    <scope>NUCLEOTIDE SEQUENCE [LARGE SCALE GENOMIC DNA]</scope>
    <source>
        <strain evidence="3 4">XZZS9</strain>
    </source>
</reference>
<dbReference type="InterPro" id="IPR006680">
    <property type="entry name" value="Amidohydro-rel"/>
</dbReference>
<name>A0ABS5QJ35_9PROT</name>
<dbReference type="RefSeq" id="WP_213671626.1">
    <property type="nucleotide sequence ID" value="NZ_JAHCDA010000004.1"/>
</dbReference>
<organism evidence="3 4">
    <name type="scientific">Roseococcus pinisoli</name>
    <dbReference type="NCBI Taxonomy" id="2835040"/>
    <lineage>
        <taxon>Bacteria</taxon>
        <taxon>Pseudomonadati</taxon>
        <taxon>Pseudomonadota</taxon>
        <taxon>Alphaproteobacteria</taxon>
        <taxon>Acetobacterales</taxon>
        <taxon>Roseomonadaceae</taxon>
        <taxon>Roseococcus</taxon>
    </lineage>
</organism>
<sequence length="365" mass="41019">MELPKGTIDVDLHPMVPDLSALAPYLEPVWRDQIRMRGMEGFDSQSYPPRSPKTVRADWRPATGAPAATVGQLREQVLDPWGIAHGIVTPLYGVQLVFNEDLANGFTRALNDWTRQEWLDADARLAASIVLPMFNPEHAVAEIERCAPDPRFVQAMVLVMGETPLGRRHNWPIFEALVKHDLPLAIHAGSTYRNPVTSVGWPSWYAEDYVANQQGFQSTLASLITEGVFVKFPTLKVVLLESGVSWLPAFLWRLTKGWKGVRFEVPWLDRSPIEVVRENVRLSVQPFDAPDDAETVQRLMDHLGSDEMLLWSSDWPHWQFDGAPKLPPGLSPELVRKICVDNAVSTYKRLAVPGRAEAREPAVQP</sequence>
<proteinExistence type="predicted"/>
<dbReference type="PANTHER" id="PTHR21240:SF28">
    <property type="entry name" value="ISO-OROTATE DECARBOXYLASE (EUROFUNG)"/>
    <property type="match status" value="1"/>
</dbReference>
<comment type="caution">
    <text evidence="3">The sequence shown here is derived from an EMBL/GenBank/DDBJ whole genome shotgun (WGS) entry which is preliminary data.</text>
</comment>
<dbReference type="InterPro" id="IPR032466">
    <property type="entry name" value="Metal_Hydrolase"/>
</dbReference>
<dbReference type="PANTHER" id="PTHR21240">
    <property type="entry name" value="2-AMINO-3-CARBOXYLMUCONATE-6-SEMIALDEHYDE DECARBOXYLASE"/>
    <property type="match status" value="1"/>
</dbReference>
<dbReference type="InterPro" id="IPR032465">
    <property type="entry name" value="ACMSD"/>
</dbReference>
<dbReference type="EMBL" id="JAHCDA010000004">
    <property type="protein sequence ID" value="MBS7812917.1"/>
    <property type="molecule type" value="Genomic_DNA"/>
</dbReference>
<evidence type="ECO:0000313" key="4">
    <source>
        <dbReference type="Proteomes" id="UP000766336"/>
    </source>
</evidence>
<dbReference type="Pfam" id="PF04909">
    <property type="entry name" value="Amidohydro_2"/>
    <property type="match status" value="1"/>
</dbReference>
<keyword evidence="1" id="KW-0456">Lyase</keyword>